<keyword evidence="2" id="KW-1185">Reference proteome</keyword>
<proteinExistence type="predicted"/>
<accession>A0A8J2RCX2</accession>
<comment type="caution">
    <text evidence="1">The sequence shown here is derived from an EMBL/GenBank/DDBJ whole genome shotgun (WGS) entry which is preliminary data.</text>
</comment>
<dbReference type="EMBL" id="CAKASE010000075">
    <property type="protein sequence ID" value="CAG9577011.1"/>
    <property type="molecule type" value="Genomic_DNA"/>
</dbReference>
<sequence>MYILPKGANGIPLCKALDIKVTATVFTAGASQAVARKAGFKELYKISYQELADRGYKFPGIEEDTKYSKLMALEI</sequence>
<dbReference type="AlphaFoldDB" id="A0A8J2RCX2"/>
<reference evidence="1" key="1">
    <citation type="submission" date="2021-09" db="EMBL/GenBank/DDBJ databases">
        <authorList>
            <person name="Martin H S."/>
        </authorList>
    </citation>
    <scope>NUCLEOTIDE SEQUENCE</scope>
</reference>
<organism evidence="1 2">
    <name type="scientific">Danaus chrysippus</name>
    <name type="common">African queen</name>
    <dbReference type="NCBI Taxonomy" id="151541"/>
    <lineage>
        <taxon>Eukaryota</taxon>
        <taxon>Metazoa</taxon>
        <taxon>Ecdysozoa</taxon>
        <taxon>Arthropoda</taxon>
        <taxon>Hexapoda</taxon>
        <taxon>Insecta</taxon>
        <taxon>Pterygota</taxon>
        <taxon>Neoptera</taxon>
        <taxon>Endopterygota</taxon>
        <taxon>Lepidoptera</taxon>
        <taxon>Glossata</taxon>
        <taxon>Ditrysia</taxon>
        <taxon>Papilionoidea</taxon>
        <taxon>Nymphalidae</taxon>
        <taxon>Danainae</taxon>
        <taxon>Danaini</taxon>
        <taxon>Danaina</taxon>
        <taxon>Danaus</taxon>
        <taxon>Anosia</taxon>
    </lineage>
</organism>
<dbReference type="OrthoDB" id="8113373at2759"/>
<evidence type="ECO:0000313" key="1">
    <source>
        <dbReference type="EMBL" id="CAG9577011.1"/>
    </source>
</evidence>
<evidence type="ECO:0000313" key="2">
    <source>
        <dbReference type="Proteomes" id="UP000789524"/>
    </source>
</evidence>
<protein>
    <submittedName>
        <fullName evidence="1">(African queen) hypothetical protein</fullName>
    </submittedName>
</protein>
<dbReference type="Gene3D" id="3.40.630.30">
    <property type="match status" value="1"/>
</dbReference>
<name>A0A8J2RCX2_9NEOP</name>
<dbReference type="Proteomes" id="UP000789524">
    <property type="component" value="Unassembled WGS sequence"/>
</dbReference>
<gene>
    <name evidence="1" type="ORF">DCHRY22_LOCUS12176</name>
</gene>